<keyword evidence="2" id="KW-1185">Reference proteome</keyword>
<dbReference type="Proteomes" id="UP000838878">
    <property type="component" value="Chromosome 3"/>
</dbReference>
<feature type="non-terminal residue" evidence="1">
    <location>
        <position position="108"/>
    </location>
</feature>
<dbReference type="EMBL" id="OV170223">
    <property type="protein sequence ID" value="CAH0722075.1"/>
    <property type="molecule type" value="Genomic_DNA"/>
</dbReference>
<evidence type="ECO:0000313" key="2">
    <source>
        <dbReference type="Proteomes" id="UP000838878"/>
    </source>
</evidence>
<organism evidence="1 2">
    <name type="scientific">Brenthis ino</name>
    <name type="common">lesser marbled fritillary</name>
    <dbReference type="NCBI Taxonomy" id="405034"/>
    <lineage>
        <taxon>Eukaryota</taxon>
        <taxon>Metazoa</taxon>
        <taxon>Ecdysozoa</taxon>
        <taxon>Arthropoda</taxon>
        <taxon>Hexapoda</taxon>
        <taxon>Insecta</taxon>
        <taxon>Pterygota</taxon>
        <taxon>Neoptera</taxon>
        <taxon>Endopterygota</taxon>
        <taxon>Lepidoptera</taxon>
        <taxon>Glossata</taxon>
        <taxon>Ditrysia</taxon>
        <taxon>Papilionoidea</taxon>
        <taxon>Nymphalidae</taxon>
        <taxon>Heliconiinae</taxon>
        <taxon>Argynnini</taxon>
        <taxon>Brenthis</taxon>
    </lineage>
</organism>
<sequence>MQNDSSIASNILLAVSHAYVTSTGYCPRHSGVSQTVGNTRVKLVAAHSWCEYKQARRRNETAALGATLSHERLDIFLVSLDSTHVVAPPRRPAINTRFYSALRNITGC</sequence>
<dbReference type="AlphaFoldDB" id="A0A8J9V8R2"/>
<proteinExistence type="predicted"/>
<accession>A0A8J9V8R2</accession>
<gene>
    <name evidence="1" type="ORF">BINO364_LOCUS8091</name>
</gene>
<reference evidence="1" key="1">
    <citation type="submission" date="2021-12" db="EMBL/GenBank/DDBJ databases">
        <authorList>
            <person name="Martin H S."/>
        </authorList>
    </citation>
    <scope>NUCLEOTIDE SEQUENCE</scope>
</reference>
<name>A0A8J9V8R2_9NEOP</name>
<evidence type="ECO:0000313" key="1">
    <source>
        <dbReference type="EMBL" id="CAH0722075.1"/>
    </source>
</evidence>
<protein>
    <submittedName>
        <fullName evidence="1">Uncharacterized protein</fullName>
    </submittedName>
</protein>